<evidence type="ECO:0000313" key="2">
    <source>
        <dbReference type="Proteomes" id="UP001157502"/>
    </source>
</evidence>
<gene>
    <name evidence="1" type="ORF">DPEC_G00231130</name>
</gene>
<evidence type="ECO:0000313" key="1">
    <source>
        <dbReference type="EMBL" id="KAJ7995863.1"/>
    </source>
</evidence>
<proteinExistence type="predicted"/>
<accession>A0ACC2FWZ3</accession>
<comment type="caution">
    <text evidence="1">The sequence shown here is derived from an EMBL/GenBank/DDBJ whole genome shotgun (WGS) entry which is preliminary data.</text>
</comment>
<keyword evidence="2" id="KW-1185">Reference proteome</keyword>
<dbReference type="Proteomes" id="UP001157502">
    <property type="component" value="Chromosome 20"/>
</dbReference>
<reference evidence="1" key="1">
    <citation type="submission" date="2021-05" db="EMBL/GenBank/DDBJ databases">
        <authorList>
            <person name="Pan Q."/>
            <person name="Jouanno E."/>
            <person name="Zahm M."/>
            <person name="Klopp C."/>
            <person name="Cabau C."/>
            <person name="Louis A."/>
            <person name="Berthelot C."/>
            <person name="Parey E."/>
            <person name="Roest Crollius H."/>
            <person name="Montfort J."/>
            <person name="Robinson-Rechavi M."/>
            <person name="Bouchez O."/>
            <person name="Lampietro C."/>
            <person name="Lopez Roques C."/>
            <person name="Donnadieu C."/>
            <person name="Postlethwait J."/>
            <person name="Bobe J."/>
            <person name="Dillon D."/>
            <person name="Chandos A."/>
            <person name="von Hippel F."/>
            <person name="Guiguen Y."/>
        </authorList>
    </citation>
    <scope>NUCLEOTIDE SEQUENCE</scope>
    <source>
        <strain evidence="1">YG-Jan2019</strain>
    </source>
</reference>
<dbReference type="EMBL" id="CM055747">
    <property type="protein sequence ID" value="KAJ7995863.1"/>
    <property type="molecule type" value="Genomic_DNA"/>
</dbReference>
<protein>
    <submittedName>
        <fullName evidence="1">Uncharacterized protein</fullName>
    </submittedName>
</protein>
<name>A0ACC2FWZ3_DALPE</name>
<sequence>MATYPCVLHLRSPPPSLPSPVHLSSIPCDVSERSSLPMVGSHDPAALWGRRNEAVTFKLELNHLSLPAIPMLETPSRQ</sequence>
<organism evidence="1 2">
    <name type="scientific">Dallia pectoralis</name>
    <name type="common">Alaska blackfish</name>
    <dbReference type="NCBI Taxonomy" id="75939"/>
    <lineage>
        <taxon>Eukaryota</taxon>
        <taxon>Metazoa</taxon>
        <taxon>Chordata</taxon>
        <taxon>Craniata</taxon>
        <taxon>Vertebrata</taxon>
        <taxon>Euteleostomi</taxon>
        <taxon>Actinopterygii</taxon>
        <taxon>Neopterygii</taxon>
        <taxon>Teleostei</taxon>
        <taxon>Protacanthopterygii</taxon>
        <taxon>Esociformes</taxon>
        <taxon>Umbridae</taxon>
        <taxon>Dallia</taxon>
    </lineage>
</organism>